<feature type="domain" description="DUF402" evidence="2">
    <location>
        <begin position="53"/>
        <end position="166"/>
    </location>
</feature>
<keyword evidence="4" id="KW-1185">Reference proteome</keyword>
<evidence type="ECO:0000313" key="3">
    <source>
        <dbReference type="EMBL" id="MBB6730235.1"/>
    </source>
</evidence>
<keyword evidence="1" id="KW-0378">Hydrolase</keyword>
<evidence type="ECO:0000259" key="2">
    <source>
        <dbReference type="Pfam" id="PF04167"/>
    </source>
</evidence>
<dbReference type="EMBL" id="JACJVO010000005">
    <property type="protein sequence ID" value="MBB6730235.1"/>
    <property type="molecule type" value="Genomic_DNA"/>
</dbReference>
<proteinExistence type="predicted"/>
<sequence>MGSTPYAGQEQGYERCIIKSFKNNGALHRVWLENWQVPPAAMSPAHLDESMWVFVNEHTGIREADGKEWISRVPAVSFFIPGEWFNVVALLEEKGVRYYCNVASPPCRYADVLTYIDYDLDMILLPDGSYYELDRDEYDKHKEEYRYHSAVRQQVEEGLVRLRSRIVRRASPFGDSDARRYYEEWKAYSAGREEGDPS</sequence>
<accession>A0A7X0SHS3</accession>
<dbReference type="InterPro" id="IPR035930">
    <property type="entry name" value="FomD-like_sf"/>
</dbReference>
<dbReference type="Proteomes" id="UP000564644">
    <property type="component" value="Unassembled WGS sequence"/>
</dbReference>
<dbReference type="SUPFAM" id="SSF159234">
    <property type="entry name" value="FomD-like"/>
    <property type="match status" value="1"/>
</dbReference>
<protein>
    <submittedName>
        <fullName evidence="3">DUF402 domain-containing protein</fullName>
    </submittedName>
</protein>
<dbReference type="InterPro" id="IPR007295">
    <property type="entry name" value="DUF402"/>
</dbReference>
<dbReference type="AlphaFoldDB" id="A0A7X0SHS3"/>
<comment type="caution">
    <text evidence="3">The sequence shown here is derived from an EMBL/GenBank/DDBJ whole genome shotgun (WGS) entry which is preliminary data.</text>
</comment>
<dbReference type="Gene3D" id="2.40.380.10">
    <property type="entry name" value="FomD-like"/>
    <property type="match status" value="1"/>
</dbReference>
<reference evidence="3 4" key="1">
    <citation type="submission" date="2020-08" db="EMBL/GenBank/DDBJ databases">
        <title>Cohnella phylogeny.</title>
        <authorList>
            <person name="Dunlap C."/>
        </authorList>
    </citation>
    <scope>NUCLEOTIDE SEQUENCE [LARGE SCALE GENOMIC DNA]</scope>
    <source>
        <strain evidence="3 4">CBP 2801</strain>
    </source>
</reference>
<dbReference type="PANTHER" id="PTHR39159:SF1">
    <property type="entry name" value="UPF0374 PROTEIN YGAC"/>
    <property type="match status" value="1"/>
</dbReference>
<dbReference type="Pfam" id="PF04167">
    <property type="entry name" value="DUF402"/>
    <property type="match status" value="1"/>
</dbReference>
<name>A0A7X0SHS3_9BACL</name>
<evidence type="ECO:0000256" key="1">
    <source>
        <dbReference type="ARBA" id="ARBA00022801"/>
    </source>
</evidence>
<dbReference type="RefSeq" id="WP_185127898.1">
    <property type="nucleotide sequence ID" value="NZ_JACJVO010000005.1"/>
</dbReference>
<evidence type="ECO:0000313" key="4">
    <source>
        <dbReference type="Proteomes" id="UP000564644"/>
    </source>
</evidence>
<gene>
    <name evidence="3" type="ORF">H7C18_04920</name>
</gene>
<organism evidence="3 4">
    <name type="scientific">Cohnella zeiphila</name>
    <dbReference type="NCBI Taxonomy" id="2761120"/>
    <lineage>
        <taxon>Bacteria</taxon>
        <taxon>Bacillati</taxon>
        <taxon>Bacillota</taxon>
        <taxon>Bacilli</taxon>
        <taxon>Bacillales</taxon>
        <taxon>Paenibacillaceae</taxon>
        <taxon>Cohnella</taxon>
    </lineage>
</organism>
<dbReference type="PANTHER" id="PTHR39159">
    <property type="match status" value="1"/>
</dbReference>
<dbReference type="GO" id="GO:0016787">
    <property type="term" value="F:hydrolase activity"/>
    <property type="evidence" value="ECO:0007669"/>
    <property type="project" value="UniProtKB-KW"/>
</dbReference>
<dbReference type="InterPro" id="IPR050212">
    <property type="entry name" value="Ntdp-like"/>
</dbReference>